<evidence type="ECO:0000313" key="2">
    <source>
        <dbReference type="EMBL" id="KAJ8968366.1"/>
    </source>
</evidence>
<keyword evidence="1" id="KW-0812">Transmembrane</keyword>
<feature type="transmembrane region" description="Helical" evidence="1">
    <location>
        <begin position="26"/>
        <end position="50"/>
    </location>
</feature>
<dbReference type="Proteomes" id="UP001162164">
    <property type="component" value="Unassembled WGS sequence"/>
</dbReference>
<evidence type="ECO:0000313" key="3">
    <source>
        <dbReference type="Proteomes" id="UP001162164"/>
    </source>
</evidence>
<protein>
    <submittedName>
        <fullName evidence="2">Uncharacterized protein</fullName>
    </submittedName>
</protein>
<name>A0ABQ9IYF5_9CUCU</name>
<evidence type="ECO:0000256" key="1">
    <source>
        <dbReference type="SAM" id="Phobius"/>
    </source>
</evidence>
<sequence>MFIKQSTVEGNINRTFVLTLDLNIKLGMGIFFLERVISAVIQIYIVIAMYKIPLKKNLSPGGEGQLKAGHLT</sequence>
<dbReference type="EMBL" id="JAPWTJ010002013">
    <property type="protein sequence ID" value="KAJ8968366.1"/>
    <property type="molecule type" value="Genomic_DNA"/>
</dbReference>
<keyword evidence="1" id="KW-1133">Transmembrane helix</keyword>
<organism evidence="2 3">
    <name type="scientific">Molorchus minor</name>
    <dbReference type="NCBI Taxonomy" id="1323400"/>
    <lineage>
        <taxon>Eukaryota</taxon>
        <taxon>Metazoa</taxon>
        <taxon>Ecdysozoa</taxon>
        <taxon>Arthropoda</taxon>
        <taxon>Hexapoda</taxon>
        <taxon>Insecta</taxon>
        <taxon>Pterygota</taxon>
        <taxon>Neoptera</taxon>
        <taxon>Endopterygota</taxon>
        <taxon>Coleoptera</taxon>
        <taxon>Polyphaga</taxon>
        <taxon>Cucujiformia</taxon>
        <taxon>Chrysomeloidea</taxon>
        <taxon>Cerambycidae</taxon>
        <taxon>Lamiinae</taxon>
        <taxon>Monochamini</taxon>
        <taxon>Molorchus</taxon>
    </lineage>
</organism>
<comment type="caution">
    <text evidence="2">The sequence shown here is derived from an EMBL/GenBank/DDBJ whole genome shotgun (WGS) entry which is preliminary data.</text>
</comment>
<proteinExistence type="predicted"/>
<gene>
    <name evidence="2" type="ORF">NQ317_009529</name>
</gene>
<keyword evidence="1" id="KW-0472">Membrane</keyword>
<reference evidence="2" key="1">
    <citation type="journal article" date="2023" name="Insect Mol. Biol.">
        <title>Genome sequencing provides insights into the evolution of gene families encoding plant cell wall-degrading enzymes in longhorned beetles.</title>
        <authorList>
            <person name="Shin N.R."/>
            <person name="Okamura Y."/>
            <person name="Kirsch R."/>
            <person name="Pauchet Y."/>
        </authorList>
    </citation>
    <scope>NUCLEOTIDE SEQUENCE</scope>
    <source>
        <strain evidence="2">MMC_N1</strain>
    </source>
</reference>
<accession>A0ABQ9IYF5</accession>
<keyword evidence="3" id="KW-1185">Reference proteome</keyword>